<evidence type="ECO:0000313" key="14">
    <source>
        <dbReference type="Proteomes" id="UP000775500"/>
    </source>
</evidence>
<evidence type="ECO:0000256" key="1">
    <source>
        <dbReference type="ARBA" id="ARBA00022475"/>
    </source>
</evidence>
<protein>
    <recommendedName>
        <fullName evidence="9">Signal recognition particle receptor FtsY</fullName>
        <shortName evidence="9">SRP receptor</shortName>
        <ecNumber evidence="9">3.6.5.4</ecNumber>
    </recommendedName>
</protein>
<dbReference type="InterPro" id="IPR042101">
    <property type="entry name" value="SRP54_N_sf"/>
</dbReference>
<dbReference type="InterPro" id="IPR036225">
    <property type="entry name" value="SRP/SRP_N"/>
</dbReference>
<dbReference type="GO" id="GO:0005737">
    <property type="term" value="C:cytoplasm"/>
    <property type="evidence" value="ECO:0007669"/>
    <property type="project" value="UniProtKB-SubCell"/>
</dbReference>
<dbReference type="GO" id="GO:0003924">
    <property type="term" value="F:GTPase activity"/>
    <property type="evidence" value="ECO:0007669"/>
    <property type="project" value="UniProtKB-UniRule"/>
</dbReference>
<dbReference type="GO" id="GO:0006614">
    <property type="term" value="P:SRP-dependent cotranslational protein targeting to membrane"/>
    <property type="evidence" value="ECO:0007669"/>
    <property type="project" value="InterPro"/>
</dbReference>
<comment type="similarity">
    <text evidence="9">Belongs to the GTP-binding SRP family. FtsY subfamily.</text>
</comment>
<dbReference type="Gene3D" id="3.40.50.300">
    <property type="entry name" value="P-loop containing nucleotide triphosphate hydrolases"/>
    <property type="match status" value="1"/>
</dbReference>
<evidence type="ECO:0000256" key="8">
    <source>
        <dbReference type="ARBA" id="ARBA00048027"/>
    </source>
</evidence>
<dbReference type="EMBL" id="JACJLU010000006">
    <property type="protein sequence ID" value="MBM6831640.1"/>
    <property type="molecule type" value="Genomic_DNA"/>
</dbReference>
<dbReference type="SUPFAM" id="SSF52540">
    <property type="entry name" value="P-loop containing nucleoside triphosphate hydrolases"/>
    <property type="match status" value="1"/>
</dbReference>
<dbReference type="Proteomes" id="UP000521313">
    <property type="component" value="Unassembled WGS sequence"/>
</dbReference>
<evidence type="ECO:0000256" key="5">
    <source>
        <dbReference type="ARBA" id="ARBA00023134"/>
    </source>
</evidence>
<dbReference type="PANTHER" id="PTHR43134:SF1">
    <property type="entry name" value="SIGNAL RECOGNITION PARTICLE RECEPTOR SUBUNIT ALPHA"/>
    <property type="match status" value="1"/>
</dbReference>
<dbReference type="Pfam" id="PF00448">
    <property type="entry name" value="SRP54"/>
    <property type="match status" value="1"/>
</dbReference>
<proteinExistence type="inferred from homology"/>
<dbReference type="FunFam" id="3.40.50.300:FF:000053">
    <property type="entry name" value="Signal recognition particle receptor FtsY"/>
    <property type="match status" value="1"/>
</dbReference>
<keyword evidence="6 9" id="KW-0472">Membrane</keyword>
<dbReference type="GO" id="GO:0005525">
    <property type="term" value="F:GTP binding"/>
    <property type="evidence" value="ECO:0007669"/>
    <property type="project" value="UniProtKB-UniRule"/>
</dbReference>
<evidence type="ECO:0000256" key="3">
    <source>
        <dbReference type="ARBA" id="ARBA00022741"/>
    </source>
</evidence>
<dbReference type="HAMAP" id="MF_00920">
    <property type="entry name" value="FtsY"/>
    <property type="match status" value="1"/>
</dbReference>
<keyword evidence="4 9" id="KW-0378">Hydrolase</keyword>
<dbReference type="GO" id="GO:0005047">
    <property type="term" value="F:signal recognition particle binding"/>
    <property type="evidence" value="ECO:0007669"/>
    <property type="project" value="TreeGrafter"/>
</dbReference>
<dbReference type="InterPro" id="IPR004390">
    <property type="entry name" value="SR_rcpt_FtsY"/>
</dbReference>
<feature type="domain" description="SRP54-type proteins GTP-binding" evidence="10">
    <location>
        <begin position="288"/>
        <end position="301"/>
    </location>
</feature>
<comment type="function">
    <text evidence="9">Involved in targeting and insertion of nascent membrane proteins into the cytoplasmic membrane. Acts as a receptor for the complex formed by the signal recognition particle (SRP) and the ribosome-nascent chain (RNC).</text>
</comment>
<keyword evidence="7 9" id="KW-0675">Receptor</keyword>
<gene>
    <name evidence="9 12" type="primary">ftsY</name>
    <name evidence="12" type="ORF">H5982_05895</name>
    <name evidence="11" type="ORF">HNQ43_000577</name>
</gene>
<keyword evidence="2 9" id="KW-0963">Cytoplasm</keyword>
<dbReference type="AlphaFoldDB" id="A0A7W8FWS9"/>
<comment type="caution">
    <text evidence="11">The sequence shown here is derived from an EMBL/GenBank/DDBJ whole genome shotgun (WGS) entry which is preliminary data.</text>
</comment>
<dbReference type="EMBL" id="JACHHD010000004">
    <property type="protein sequence ID" value="MBB5184538.1"/>
    <property type="molecule type" value="Genomic_DNA"/>
</dbReference>
<feature type="binding site" evidence="9">
    <location>
        <begin position="203"/>
        <end position="207"/>
    </location>
    <ligand>
        <name>GTP</name>
        <dbReference type="ChEBI" id="CHEBI:37565"/>
    </ligand>
</feature>
<dbReference type="PROSITE" id="PS00300">
    <property type="entry name" value="SRP54"/>
    <property type="match status" value="1"/>
</dbReference>
<dbReference type="CDD" id="cd17874">
    <property type="entry name" value="FtsY"/>
    <property type="match status" value="1"/>
</dbReference>
<comment type="subcellular location">
    <subcellularLocation>
        <location evidence="9">Cell membrane</location>
        <topology evidence="9">Peripheral membrane protein</topology>
        <orientation evidence="9">Cytoplasmic side</orientation>
    </subcellularLocation>
    <subcellularLocation>
        <location evidence="9">Cytoplasm</location>
    </subcellularLocation>
</comment>
<dbReference type="InterPro" id="IPR027417">
    <property type="entry name" value="P-loop_NTPase"/>
</dbReference>
<evidence type="ECO:0000259" key="10">
    <source>
        <dbReference type="PROSITE" id="PS00300"/>
    </source>
</evidence>
<reference evidence="12" key="2">
    <citation type="submission" date="2020-08" db="EMBL/GenBank/DDBJ databases">
        <authorList>
            <person name="Cejkova D."/>
            <person name="Kubasova T."/>
            <person name="Jahodarova E."/>
            <person name="Rychlik I."/>
        </authorList>
    </citation>
    <scope>NUCLEOTIDE SEQUENCE</scope>
    <source>
        <strain evidence="12">An423</strain>
    </source>
</reference>
<dbReference type="NCBIfam" id="TIGR00064">
    <property type="entry name" value="ftsY"/>
    <property type="match status" value="1"/>
</dbReference>
<keyword evidence="5 9" id="KW-0342">GTP-binding</keyword>
<dbReference type="PANTHER" id="PTHR43134">
    <property type="entry name" value="SIGNAL RECOGNITION PARTICLE RECEPTOR SUBUNIT ALPHA"/>
    <property type="match status" value="1"/>
</dbReference>
<evidence type="ECO:0000256" key="7">
    <source>
        <dbReference type="ARBA" id="ARBA00023170"/>
    </source>
</evidence>
<dbReference type="EC" id="3.6.5.4" evidence="9"/>
<evidence type="ECO:0000313" key="13">
    <source>
        <dbReference type="Proteomes" id="UP000521313"/>
    </source>
</evidence>
<comment type="subunit">
    <text evidence="9">Part of the signal recognition particle protein translocation system, which is composed of SRP and FtsY.</text>
</comment>
<keyword evidence="14" id="KW-1185">Reference proteome</keyword>
<accession>A0A7W8FWS9</accession>
<feature type="binding site" evidence="9">
    <location>
        <begin position="121"/>
        <end position="128"/>
    </location>
    <ligand>
        <name>GTP</name>
        <dbReference type="ChEBI" id="CHEBI:37565"/>
    </ligand>
</feature>
<evidence type="ECO:0000313" key="11">
    <source>
        <dbReference type="EMBL" id="MBB5184538.1"/>
    </source>
</evidence>
<dbReference type="Pfam" id="PF02881">
    <property type="entry name" value="SRP54_N"/>
    <property type="match status" value="1"/>
</dbReference>
<dbReference type="SUPFAM" id="SSF47364">
    <property type="entry name" value="Domain of the SRP/SRP receptor G-proteins"/>
    <property type="match status" value="1"/>
</dbReference>
<comment type="catalytic activity">
    <reaction evidence="8 9">
        <text>GTP + H2O = GDP + phosphate + H(+)</text>
        <dbReference type="Rhea" id="RHEA:19669"/>
        <dbReference type="ChEBI" id="CHEBI:15377"/>
        <dbReference type="ChEBI" id="CHEBI:15378"/>
        <dbReference type="ChEBI" id="CHEBI:37565"/>
        <dbReference type="ChEBI" id="CHEBI:43474"/>
        <dbReference type="ChEBI" id="CHEBI:58189"/>
        <dbReference type="EC" id="3.6.5.4"/>
    </reaction>
</comment>
<dbReference type="Proteomes" id="UP000775500">
    <property type="component" value="Unassembled WGS sequence"/>
</dbReference>
<evidence type="ECO:0000256" key="6">
    <source>
        <dbReference type="ARBA" id="ARBA00023136"/>
    </source>
</evidence>
<dbReference type="InterPro" id="IPR000897">
    <property type="entry name" value="SRP54_GTPase_dom"/>
</dbReference>
<dbReference type="GO" id="GO:0005886">
    <property type="term" value="C:plasma membrane"/>
    <property type="evidence" value="ECO:0007669"/>
    <property type="project" value="UniProtKB-SubCell"/>
</dbReference>
<dbReference type="SMART" id="SM00963">
    <property type="entry name" value="SRP54_N"/>
    <property type="match status" value="1"/>
</dbReference>
<keyword evidence="3 9" id="KW-0547">Nucleotide-binding</keyword>
<evidence type="ECO:0000256" key="9">
    <source>
        <dbReference type="HAMAP-Rule" id="MF_00920"/>
    </source>
</evidence>
<evidence type="ECO:0000256" key="4">
    <source>
        <dbReference type="ARBA" id="ARBA00022801"/>
    </source>
</evidence>
<sequence length="320" mass="35569">MALFQSIKDAFIKNQDKDKYLSGLGRSRKSFGDRIRSLSNSFHGIDDDLLEEIMILLLESDVGIHTAQKIVDRFEENASHIHEYESMEDYFISILHDFYDQEQDGFIHYNEEGPTVIFMVGVNGSGKTTTSAKLIQYYKDLDMSMAVAAADTFRAGAVDQIETWANRLGVPCIKGAPNQDPSSVLVDACRYAKDHQIDILLADTAGRLQTKTNLMKELSKMVRVCDREIPGAPQEVWLVLDATTGQNGISQAKQFLDATQVSGIILTKMDGTAKGGIVLAIHDQLKIPVRFLGLGEKPDDLQPFDINSYLMGITKGLEDE</sequence>
<dbReference type="Gene3D" id="1.20.120.140">
    <property type="entry name" value="Signal recognition particle SRP54, nucleotide-binding domain"/>
    <property type="match status" value="1"/>
</dbReference>
<reference evidence="11 13" key="1">
    <citation type="submission" date="2020-08" db="EMBL/GenBank/DDBJ databases">
        <title>Genomic Encyclopedia of Type Strains, Phase IV (KMG-IV): sequencing the most valuable type-strain genomes for metagenomic binning, comparative biology and taxonomic classification.</title>
        <authorList>
            <person name="Goeker M."/>
        </authorList>
    </citation>
    <scope>NUCLEOTIDE SEQUENCE [LARGE SCALE GENOMIC DNA]</scope>
    <source>
        <strain evidence="11 13">DSM 26963</strain>
    </source>
</reference>
<dbReference type="SMART" id="SM00962">
    <property type="entry name" value="SRP54"/>
    <property type="match status" value="1"/>
</dbReference>
<organism evidence="11 13">
    <name type="scientific">Faecalicoccus acidiformans</name>
    <dbReference type="NCBI Taxonomy" id="915173"/>
    <lineage>
        <taxon>Bacteria</taxon>
        <taxon>Bacillati</taxon>
        <taxon>Bacillota</taxon>
        <taxon>Erysipelotrichia</taxon>
        <taxon>Erysipelotrichales</taxon>
        <taxon>Erysipelotrichaceae</taxon>
        <taxon>Faecalicoccus</taxon>
    </lineage>
</organism>
<dbReference type="InterPro" id="IPR003593">
    <property type="entry name" value="AAA+_ATPase"/>
</dbReference>
<dbReference type="RefSeq" id="WP_183374592.1">
    <property type="nucleotide sequence ID" value="NZ_CALVCN010000028.1"/>
</dbReference>
<reference evidence="12 14" key="3">
    <citation type="journal article" date="2021" name="Sci. Rep.">
        <title>The distribution of antibiotic resistance genes in chicken gut microbiota commensals.</title>
        <authorList>
            <person name="Juricova H."/>
            <person name="Matiasovicova J."/>
            <person name="Kubasova T."/>
            <person name="Cejkova D."/>
            <person name="Rychlik I."/>
        </authorList>
    </citation>
    <scope>NUCLEOTIDE SEQUENCE [LARGE SCALE GENOMIC DNA]</scope>
    <source>
        <strain evidence="12 14">An423</strain>
    </source>
</reference>
<dbReference type="SMART" id="SM00382">
    <property type="entry name" value="AAA"/>
    <property type="match status" value="1"/>
</dbReference>
<evidence type="ECO:0000313" key="12">
    <source>
        <dbReference type="EMBL" id="MBM6831640.1"/>
    </source>
</evidence>
<dbReference type="InterPro" id="IPR013822">
    <property type="entry name" value="Signal_recog_particl_SRP54_hlx"/>
</dbReference>
<keyword evidence="1 9" id="KW-1003">Cell membrane</keyword>
<evidence type="ECO:0000256" key="2">
    <source>
        <dbReference type="ARBA" id="ARBA00022490"/>
    </source>
</evidence>
<name>A0A7W8FWS9_9FIRM</name>
<feature type="binding site" evidence="9">
    <location>
        <begin position="267"/>
        <end position="270"/>
    </location>
    <ligand>
        <name>GTP</name>
        <dbReference type="ChEBI" id="CHEBI:37565"/>
    </ligand>
</feature>